<sequence>MSFAPFASLRVPVISWHKGDTELDPNSDPRYSYPSGGTAKHKLIINNAHIGDSGLYCCIATTKCAVITSSQAQLIVHYKPVFPSIQSELPSVIRPLVGSNVTIDCRASTGDVMWYHNAVSVLSLSRPTLSVVANGSLLLQNVSQIDDGFYQAFVRTSVHEIGSQLVTLHVKDKKFQQPTTLAPVSTASTGSSITDNFDVSRSPPAYQTTNDNHMTQIPPITNTSLKSQSTTGSHVSEQPSSTRLLYQKQTTAGSLLHDRTANTRHNGKMMFVYGSVAGGVAFLLLILLAVICYKRQARERLRQGSVRLKSDPDIDSEEFEMRPIEPRTTSPPRPIAGRRFRNSESTQDLLRRGKSLERRVSLDSNENQFIVSFGVEDHMSAHVNPVLTIELESIPPPLQHTDIVLCDDSWQRSEPEQALVFNEQDLDDLNDSGIEEEACYSPRKFANENTQSGLKPVPLYAVVNKSSVDRSNANVTTEGQATEPFYRILEGPGNDSEASEENWDERIKTASFYQSLMQCKQDIPEEKNGTSNQENVHGFTEGHAMSRNSIYQSLSPPKRDDVSNENLDLTEDESNRVKNVQKESTGFYQPLLNRSEGRSRLHLHSDRPRSVSGVYQPLRSDSDNIEPLVRCFSAPAQENPGDVHPMRPRSGNEKGLSEPIYHTVDDDDDSDRCPLNLDDPGSSFPSSGRRTSRGSLTAQQRTIHEPLYIAVQVTPTRSRRTFNGKQEPRYSPSPVRKNAATLKPTSRGHRRNLSDVGRAFPITVGSMGADGRSPPAVHERCPTNPLPLRLGHRRNRSDAGLCPIDLSQKNAPERPTSSESSLSATTIPQESGDTSSSVGRRSVSPLPRHPGHRRIRSDAGFCPVNYSQGNVSRRGETSANETKGTGAITNPRAEGTSPPVKRPRESQLVRHIGQHRNRSDIGIGTVEPGQGNASRRMTSISDSGLPQTPSLGSPETGEFSRSATDATHCRVYIGP</sequence>
<feature type="region of interest" description="Disordered" evidence="2">
    <location>
        <begin position="720"/>
        <end position="752"/>
    </location>
</feature>
<dbReference type="InterPro" id="IPR050964">
    <property type="entry name" value="Striated_Muscle_Regulatory"/>
</dbReference>
<keyword evidence="1" id="KW-0677">Repeat</keyword>
<keyword evidence="3" id="KW-0812">Transmembrane</keyword>
<dbReference type="InterPro" id="IPR036179">
    <property type="entry name" value="Ig-like_dom_sf"/>
</dbReference>
<dbReference type="PROSITE" id="PS50835">
    <property type="entry name" value="IG_LIKE"/>
    <property type="match status" value="1"/>
</dbReference>
<gene>
    <name evidence="5" type="ORF">PEVE_00037057</name>
</gene>
<reference evidence="5 6" key="1">
    <citation type="submission" date="2022-05" db="EMBL/GenBank/DDBJ databases">
        <authorList>
            <consortium name="Genoscope - CEA"/>
            <person name="William W."/>
        </authorList>
    </citation>
    <scope>NUCLEOTIDE SEQUENCE [LARGE SCALE GENOMIC DNA]</scope>
</reference>
<organism evidence="5 6">
    <name type="scientific">Porites evermanni</name>
    <dbReference type="NCBI Taxonomy" id="104178"/>
    <lineage>
        <taxon>Eukaryota</taxon>
        <taxon>Metazoa</taxon>
        <taxon>Cnidaria</taxon>
        <taxon>Anthozoa</taxon>
        <taxon>Hexacorallia</taxon>
        <taxon>Scleractinia</taxon>
        <taxon>Fungiina</taxon>
        <taxon>Poritidae</taxon>
        <taxon>Porites</taxon>
    </lineage>
</organism>
<evidence type="ECO:0000256" key="3">
    <source>
        <dbReference type="SAM" id="Phobius"/>
    </source>
</evidence>
<feature type="region of interest" description="Disordered" evidence="2">
    <location>
        <begin position="324"/>
        <end position="348"/>
    </location>
</feature>
<evidence type="ECO:0000313" key="5">
    <source>
        <dbReference type="EMBL" id="CAH3017336.1"/>
    </source>
</evidence>
<evidence type="ECO:0000313" key="6">
    <source>
        <dbReference type="Proteomes" id="UP001159427"/>
    </source>
</evidence>
<name>A0ABN8LJM6_9CNID</name>
<protein>
    <recommendedName>
        <fullName evidence="4">Ig-like domain-containing protein</fullName>
    </recommendedName>
</protein>
<accession>A0ABN8LJM6</accession>
<keyword evidence="3" id="KW-0472">Membrane</keyword>
<evidence type="ECO:0000259" key="4">
    <source>
        <dbReference type="PROSITE" id="PS50835"/>
    </source>
</evidence>
<feature type="region of interest" description="Disordered" evidence="2">
    <location>
        <begin position="551"/>
        <end position="574"/>
    </location>
</feature>
<feature type="compositionally biased region" description="Polar residues" evidence="2">
    <location>
        <begin position="865"/>
        <end position="883"/>
    </location>
</feature>
<dbReference type="PANTHER" id="PTHR13817:SF73">
    <property type="entry name" value="FIBRONECTIN TYPE-III DOMAIN-CONTAINING PROTEIN"/>
    <property type="match status" value="1"/>
</dbReference>
<evidence type="ECO:0000256" key="1">
    <source>
        <dbReference type="ARBA" id="ARBA00022737"/>
    </source>
</evidence>
<feature type="domain" description="Ig-like" evidence="4">
    <location>
        <begin position="14"/>
        <end position="68"/>
    </location>
</feature>
<proteinExistence type="predicted"/>
<feature type="region of interest" description="Disordered" evidence="2">
    <location>
        <begin position="635"/>
        <end position="703"/>
    </location>
</feature>
<feature type="transmembrane region" description="Helical" evidence="3">
    <location>
        <begin position="270"/>
        <end position="293"/>
    </location>
</feature>
<dbReference type="Gene3D" id="2.60.40.10">
    <property type="entry name" value="Immunoglobulins"/>
    <property type="match status" value="2"/>
</dbReference>
<evidence type="ECO:0000256" key="2">
    <source>
        <dbReference type="SAM" id="MobiDB-lite"/>
    </source>
</evidence>
<feature type="compositionally biased region" description="Polar residues" evidence="2">
    <location>
        <begin position="807"/>
        <end position="839"/>
    </location>
</feature>
<dbReference type="CDD" id="cd00096">
    <property type="entry name" value="Ig"/>
    <property type="match status" value="1"/>
</dbReference>
<dbReference type="Proteomes" id="UP001159427">
    <property type="component" value="Unassembled WGS sequence"/>
</dbReference>
<dbReference type="InterPro" id="IPR013783">
    <property type="entry name" value="Ig-like_fold"/>
</dbReference>
<keyword evidence="3" id="KW-1133">Transmembrane helix</keyword>
<dbReference type="Pfam" id="PF07679">
    <property type="entry name" value="I-set"/>
    <property type="match status" value="1"/>
</dbReference>
<dbReference type="PANTHER" id="PTHR13817">
    <property type="entry name" value="TITIN"/>
    <property type="match status" value="1"/>
</dbReference>
<keyword evidence="6" id="KW-1185">Reference proteome</keyword>
<dbReference type="SMART" id="SM00409">
    <property type="entry name" value="IG"/>
    <property type="match status" value="2"/>
</dbReference>
<comment type="caution">
    <text evidence="5">The sequence shown here is derived from an EMBL/GenBank/DDBJ whole genome shotgun (WGS) entry which is preliminary data.</text>
</comment>
<feature type="compositionally biased region" description="Low complexity" evidence="2">
    <location>
        <begin position="681"/>
        <end position="695"/>
    </location>
</feature>
<feature type="compositionally biased region" description="Polar residues" evidence="2">
    <location>
        <begin position="931"/>
        <end position="965"/>
    </location>
</feature>
<dbReference type="InterPro" id="IPR013098">
    <property type="entry name" value="Ig_I-set"/>
</dbReference>
<dbReference type="InterPro" id="IPR003599">
    <property type="entry name" value="Ig_sub"/>
</dbReference>
<feature type="region of interest" description="Disordered" evidence="2">
    <location>
        <begin position="765"/>
        <end position="968"/>
    </location>
</feature>
<feature type="region of interest" description="Disordered" evidence="2">
    <location>
        <begin position="206"/>
        <end position="242"/>
    </location>
</feature>
<dbReference type="SUPFAM" id="SSF48726">
    <property type="entry name" value="Immunoglobulin"/>
    <property type="match status" value="2"/>
</dbReference>
<dbReference type="InterPro" id="IPR007110">
    <property type="entry name" value="Ig-like_dom"/>
</dbReference>
<dbReference type="EMBL" id="CALNXI010000060">
    <property type="protein sequence ID" value="CAH3017336.1"/>
    <property type="molecule type" value="Genomic_DNA"/>
</dbReference>